<evidence type="ECO:0000313" key="2">
    <source>
        <dbReference type="Proteomes" id="UP001283361"/>
    </source>
</evidence>
<name>A0AAE0ZB31_9GAST</name>
<keyword evidence="2" id="KW-1185">Reference proteome</keyword>
<protein>
    <submittedName>
        <fullName evidence="1">Uncharacterized protein</fullName>
    </submittedName>
</protein>
<sequence length="59" mass="7119">MSVNATRVDIRLDIYQGRETKDSLRWWQMCRGRAKQHLTSTSVLEYNAEHFERGNLRFF</sequence>
<gene>
    <name evidence="1" type="ORF">RRG08_002334</name>
</gene>
<organism evidence="1 2">
    <name type="scientific">Elysia crispata</name>
    <name type="common">lettuce slug</name>
    <dbReference type="NCBI Taxonomy" id="231223"/>
    <lineage>
        <taxon>Eukaryota</taxon>
        <taxon>Metazoa</taxon>
        <taxon>Spiralia</taxon>
        <taxon>Lophotrochozoa</taxon>
        <taxon>Mollusca</taxon>
        <taxon>Gastropoda</taxon>
        <taxon>Heterobranchia</taxon>
        <taxon>Euthyneura</taxon>
        <taxon>Panpulmonata</taxon>
        <taxon>Sacoglossa</taxon>
        <taxon>Placobranchoidea</taxon>
        <taxon>Plakobranchidae</taxon>
        <taxon>Elysia</taxon>
    </lineage>
</organism>
<dbReference type="Proteomes" id="UP001283361">
    <property type="component" value="Unassembled WGS sequence"/>
</dbReference>
<dbReference type="EMBL" id="JAWDGP010004263">
    <property type="protein sequence ID" value="KAK3766102.1"/>
    <property type="molecule type" value="Genomic_DNA"/>
</dbReference>
<evidence type="ECO:0000313" key="1">
    <source>
        <dbReference type="EMBL" id="KAK3766102.1"/>
    </source>
</evidence>
<proteinExistence type="predicted"/>
<comment type="caution">
    <text evidence="1">The sequence shown here is derived from an EMBL/GenBank/DDBJ whole genome shotgun (WGS) entry which is preliminary data.</text>
</comment>
<reference evidence="1" key="1">
    <citation type="journal article" date="2023" name="G3 (Bethesda)">
        <title>A reference genome for the long-term kleptoplast-retaining sea slug Elysia crispata morphotype clarki.</title>
        <authorList>
            <person name="Eastman K.E."/>
            <person name="Pendleton A.L."/>
            <person name="Shaikh M.A."/>
            <person name="Suttiyut T."/>
            <person name="Ogas R."/>
            <person name="Tomko P."/>
            <person name="Gavelis G."/>
            <person name="Widhalm J.R."/>
            <person name="Wisecaver J.H."/>
        </authorList>
    </citation>
    <scope>NUCLEOTIDE SEQUENCE</scope>
    <source>
        <strain evidence="1">ECLA1</strain>
    </source>
</reference>
<dbReference type="AlphaFoldDB" id="A0AAE0ZB31"/>
<accession>A0AAE0ZB31</accession>